<dbReference type="RefSeq" id="XP_055876041.1">
    <property type="nucleotide sequence ID" value="XM_056020066.1"/>
</dbReference>
<dbReference type="Proteomes" id="UP001165740">
    <property type="component" value="Chromosome 2"/>
</dbReference>
<evidence type="ECO:0000313" key="1">
    <source>
        <dbReference type="Proteomes" id="UP001165740"/>
    </source>
</evidence>
<dbReference type="RefSeq" id="XP_055876040.1">
    <property type="nucleotide sequence ID" value="XM_056020065.1"/>
</dbReference>
<dbReference type="InterPro" id="IPR026750">
    <property type="entry name" value="NTAN1"/>
</dbReference>
<dbReference type="OrthoDB" id="539995at2759"/>
<dbReference type="GO" id="GO:0008418">
    <property type="term" value="F:protein-N-terminal asparagine amidohydrolase activity"/>
    <property type="evidence" value="ECO:0007669"/>
    <property type="project" value="InterPro"/>
</dbReference>
<dbReference type="OMA" id="WRETFPM"/>
<dbReference type="AlphaFoldDB" id="A0A9W2ZM93"/>
<dbReference type="Pfam" id="PF14736">
    <property type="entry name" value="N_Asn_amidohyd"/>
    <property type="match status" value="1"/>
</dbReference>
<dbReference type="GeneID" id="106057608"/>
<keyword evidence="1" id="KW-1185">Reference proteome</keyword>
<evidence type="ECO:0000313" key="3">
    <source>
        <dbReference type="RefSeq" id="XP_055876041.1"/>
    </source>
</evidence>
<evidence type="ECO:0000313" key="2">
    <source>
        <dbReference type="RefSeq" id="XP_055876040.1"/>
    </source>
</evidence>
<reference evidence="2 3" key="1">
    <citation type="submission" date="2025-04" db="UniProtKB">
        <authorList>
            <consortium name="RefSeq"/>
        </authorList>
    </citation>
    <scope>IDENTIFICATION</scope>
</reference>
<dbReference type="GO" id="GO:0005634">
    <property type="term" value="C:nucleus"/>
    <property type="evidence" value="ECO:0007669"/>
    <property type="project" value="TreeGrafter"/>
</dbReference>
<gene>
    <name evidence="2 3" type="primary">LOC106057608</name>
</gene>
<dbReference type="GO" id="GO:0006511">
    <property type="term" value="P:ubiquitin-dependent protein catabolic process"/>
    <property type="evidence" value="ECO:0007669"/>
    <property type="project" value="TreeGrafter"/>
</dbReference>
<proteinExistence type="predicted"/>
<name>A0A9W2ZM93_BIOGL</name>
<dbReference type="PANTHER" id="PTHR12498">
    <property type="entry name" value="N-TERMINAL ASPARAGINE AMIDOHYDROLASE"/>
    <property type="match status" value="1"/>
</dbReference>
<sequence>MPLFIDGDRVKSVNIDNFFAKFPAFKDSSMPYLQKTPKVIEPRGLLYIGQREVGGTSPKDPAISILGSEDATTCHIAILRHTGSGATSLIHFDGCCVRQGLDSMVKIVKDLTEDMSTGRLEMHLFGGFSDERKNSHKVSNDIFRALSDCLHNIYLVTACIINYNTVYKKDNKPFPVIYGVAVNVATGEIFPATFPDKGPDYDVRCARHFTGSKENLIIYDYRRNELTIGPFQYTKMSQVDMYLSLSDEQLKRFLSTSPDQEPEDFVQNVRASLICIRDCPNPMKTIFHGRPRRYNKDSSTGEWKLIQD</sequence>
<dbReference type="PANTHER" id="PTHR12498:SF0">
    <property type="entry name" value="PROTEIN N-TERMINAL ASPARAGINE AMIDOHYDROLASE"/>
    <property type="match status" value="1"/>
</dbReference>
<accession>A0A9W2ZM93</accession>
<organism evidence="1 2">
    <name type="scientific">Biomphalaria glabrata</name>
    <name type="common">Bloodfluke planorb</name>
    <name type="synonym">Freshwater snail</name>
    <dbReference type="NCBI Taxonomy" id="6526"/>
    <lineage>
        <taxon>Eukaryota</taxon>
        <taxon>Metazoa</taxon>
        <taxon>Spiralia</taxon>
        <taxon>Lophotrochozoa</taxon>
        <taxon>Mollusca</taxon>
        <taxon>Gastropoda</taxon>
        <taxon>Heterobranchia</taxon>
        <taxon>Euthyneura</taxon>
        <taxon>Panpulmonata</taxon>
        <taxon>Hygrophila</taxon>
        <taxon>Lymnaeoidea</taxon>
        <taxon>Planorbidae</taxon>
        <taxon>Biomphalaria</taxon>
    </lineage>
</organism>
<protein>
    <submittedName>
        <fullName evidence="2 3">Protein N-terminal asparagine amidohydrolase-like</fullName>
    </submittedName>
</protein>